<evidence type="ECO:0000313" key="4">
    <source>
        <dbReference type="Proteomes" id="UP000297065"/>
    </source>
</evidence>
<dbReference type="Proteomes" id="UP000297065">
    <property type="component" value="Chromosome"/>
</dbReference>
<evidence type="ECO:0000256" key="1">
    <source>
        <dbReference type="SAM" id="MobiDB-lite"/>
    </source>
</evidence>
<dbReference type="AlphaFoldDB" id="A0A4P7UNA1"/>
<dbReference type="EMBL" id="CP036295">
    <property type="protein sequence ID" value="QCC85042.1"/>
    <property type="molecule type" value="Genomic_DNA"/>
</dbReference>
<dbReference type="InterPro" id="IPR014875">
    <property type="entry name" value="Mor_transcription_activator"/>
</dbReference>
<dbReference type="OrthoDB" id="8896696at2"/>
<name>A0A4P7UNA1_DESDE</name>
<organism evidence="3 4">
    <name type="scientific">Desulfovibrio desulfuricans</name>
    <dbReference type="NCBI Taxonomy" id="876"/>
    <lineage>
        <taxon>Bacteria</taxon>
        <taxon>Pseudomonadati</taxon>
        <taxon>Thermodesulfobacteriota</taxon>
        <taxon>Desulfovibrionia</taxon>
        <taxon>Desulfovibrionales</taxon>
        <taxon>Desulfovibrionaceae</taxon>
        <taxon>Desulfovibrio</taxon>
    </lineage>
</organism>
<reference evidence="3 4" key="1">
    <citation type="submission" date="2019-02" db="EMBL/GenBank/DDBJ databases">
        <title>Complete Genome Sequence of Desulfovibrio desulfuricans IC1, a Sulfonate Utilizing Anaerobe.</title>
        <authorList>
            <person name="Day L.A."/>
            <person name="De Leon K.B."/>
            <person name="Wall J.D."/>
        </authorList>
    </citation>
    <scope>NUCLEOTIDE SEQUENCE [LARGE SCALE GENOMIC DNA]</scope>
    <source>
        <strain evidence="3 4">IC1</strain>
    </source>
</reference>
<dbReference type="InterPro" id="IPR009057">
    <property type="entry name" value="Homeodomain-like_sf"/>
</dbReference>
<protein>
    <recommendedName>
        <fullName evidence="2">Mor transcription activator domain-containing protein</fullName>
    </recommendedName>
</protein>
<accession>A0A4P7UNA1</accession>
<evidence type="ECO:0000313" key="3">
    <source>
        <dbReference type="EMBL" id="QCC85042.1"/>
    </source>
</evidence>
<dbReference type="Pfam" id="PF08765">
    <property type="entry name" value="Mor"/>
    <property type="match status" value="1"/>
</dbReference>
<feature type="domain" description="Mor transcription activator" evidence="2">
    <location>
        <begin position="106"/>
        <end position="182"/>
    </location>
</feature>
<dbReference type="SUPFAM" id="SSF46689">
    <property type="entry name" value="Homeodomain-like"/>
    <property type="match status" value="1"/>
</dbReference>
<evidence type="ECO:0000259" key="2">
    <source>
        <dbReference type="Pfam" id="PF08765"/>
    </source>
</evidence>
<dbReference type="Gene3D" id="1.10.10.60">
    <property type="entry name" value="Homeodomain-like"/>
    <property type="match status" value="1"/>
</dbReference>
<proteinExistence type="predicted"/>
<sequence length="210" mass="23639">MTNRRIEADAPEHIPAEAVQMDKTPPAAAGRGCKRCKKDSAWGDALSRNDDERQWRCLIKHLPDNARQIWTALNDLHQFWLVLQGFGGQSIRVPRSLPKDKGHSLRKKLGVACLRKLMAVFGGTSLYVPRCSALMNRLRQRDITRDFSRSTRRGASSTAAVSSLARRHGISDRRVWQILKKENSVPPQTRLLMKLGDSARPATDRPDASH</sequence>
<dbReference type="RefSeq" id="WP_136399244.1">
    <property type="nucleotide sequence ID" value="NZ_CP036295.1"/>
</dbReference>
<feature type="region of interest" description="Disordered" evidence="1">
    <location>
        <begin position="187"/>
        <end position="210"/>
    </location>
</feature>
<gene>
    <name evidence="3" type="ORF">DDIC_03940</name>
</gene>